<name>A0A0C2MA93_THEKT</name>
<dbReference type="GO" id="GO:0015074">
    <property type="term" value="P:DNA integration"/>
    <property type="evidence" value="ECO:0007669"/>
    <property type="project" value="InterPro"/>
</dbReference>
<protein>
    <submittedName>
        <fullName evidence="2">Retrovirus-related Pol polyprotein</fullName>
    </submittedName>
</protein>
<evidence type="ECO:0000313" key="3">
    <source>
        <dbReference type="Proteomes" id="UP000031668"/>
    </source>
</evidence>
<accession>A0A0C2MA93</accession>
<evidence type="ECO:0000313" key="2">
    <source>
        <dbReference type="EMBL" id="KII63920.1"/>
    </source>
</evidence>
<dbReference type="InterPro" id="IPR012337">
    <property type="entry name" value="RNaseH-like_sf"/>
</dbReference>
<dbReference type="OMA" id="ICENHND"/>
<dbReference type="PANTHER" id="PTHR37984:SF15">
    <property type="entry name" value="INTEGRASE CATALYTIC DOMAIN-CONTAINING PROTEIN"/>
    <property type="match status" value="1"/>
</dbReference>
<dbReference type="OrthoDB" id="10047206at2759"/>
<dbReference type="InterPro" id="IPR001584">
    <property type="entry name" value="Integrase_cat-core"/>
</dbReference>
<keyword evidence="3" id="KW-1185">Reference proteome</keyword>
<dbReference type="PROSITE" id="PS50994">
    <property type="entry name" value="INTEGRASE"/>
    <property type="match status" value="1"/>
</dbReference>
<dbReference type="PANTHER" id="PTHR37984">
    <property type="entry name" value="PROTEIN CBG26694"/>
    <property type="match status" value="1"/>
</dbReference>
<dbReference type="InterPro" id="IPR036397">
    <property type="entry name" value="RNaseH_sf"/>
</dbReference>
<dbReference type="InterPro" id="IPR050951">
    <property type="entry name" value="Retrovirus_Pol_polyprotein"/>
</dbReference>
<organism evidence="2 3">
    <name type="scientific">Thelohanellus kitauei</name>
    <name type="common">Myxosporean</name>
    <dbReference type="NCBI Taxonomy" id="669202"/>
    <lineage>
        <taxon>Eukaryota</taxon>
        <taxon>Metazoa</taxon>
        <taxon>Cnidaria</taxon>
        <taxon>Myxozoa</taxon>
        <taxon>Myxosporea</taxon>
        <taxon>Bivalvulida</taxon>
        <taxon>Platysporina</taxon>
        <taxon>Myxobolidae</taxon>
        <taxon>Thelohanellus</taxon>
    </lineage>
</organism>
<dbReference type="GO" id="GO:0003676">
    <property type="term" value="F:nucleic acid binding"/>
    <property type="evidence" value="ECO:0007669"/>
    <property type="project" value="InterPro"/>
</dbReference>
<comment type="caution">
    <text evidence="2">The sequence shown here is derived from an EMBL/GenBank/DDBJ whole genome shotgun (WGS) entry which is preliminary data.</text>
</comment>
<dbReference type="Pfam" id="PF00665">
    <property type="entry name" value="rve"/>
    <property type="match status" value="1"/>
</dbReference>
<gene>
    <name evidence="2" type="ORF">RF11_11419</name>
</gene>
<feature type="domain" description="Integrase catalytic" evidence="1">
    <location>
        <begin position="1"/>
        <end position="147"/>
    </location>
</feature>
<evidence type="ECO:0000259" key="1">
    <source>
        <dbReference type="PROSITE" id="PS50994"/>
    </source>
</evidence>
<dbReference type="EMBL" id="JWZT01004522">
    <property type="protein sequence ID" value="KII63920.1"/>
    <property type="molecule type" value="Genomic_DNA"/>
</dbReference>
<dbReference type="Proteomes" id="UP000031668">
    <property type="component" value="Unassembled WGS sequence"/>
</dbReference>
<reference evidence="2 3" key="1">
    <citation type="journal article" date="2014" name="Genome Biol. Evol.">
        <title>The genome of the myxosporean Thelohanellus kitauei shows adaptations to nutrient acquisition within its fish host.</title>
        <authorList>
            <person name="Yang Y."/>
            <person name="Xiong J."/>
            <person name="Zhou Z."/>
            <person name="Huo F."/>
            <person name="Miao W."/>
            <person name="Ran C."/>
            <person name="Liu Y."/>
            <person name="Zhang J."/>
            <person name="Feng J."/>
            <person name="Wang M."/>
            <person name="Wang M."/>
            <person name="Wang L."/>
            <person name="Yao B."/>
        </authorList>
    </citation>
    <scope>NUCLEOTIDE SEQUENCE [LARGE SCALE GENOMIC DNA]</scope>
    <source>
        <strain evidence="2">Wuqing</strain>
    </source>
</reference>
<sequence length="198" mass="23016">MDIIGPLPCVNQYKYILTIVDHYSKWPTAVAVKTTNSVNIVKKILKHIYKFGIPDMVLTDQGANFGSDLMKEVCESLGIKKVRTSPYHSQVDGLAERHNRTTVNMLAKSIHKDEEWPIALPSLCYVYNTRRNDTTKISSFELFFFWRATSLPIDLLFGLRDHINNNISRVRLIKMLRKVNENSKLSRDNQKKYYDKDF</sequence>
<dbReference type="Gene3D" id="3.30.420.10">
    <property type="entry name" value="Ribonuclease H-like superfamily/Ribonuclease H"/>
    <property type="match status" value="1"/>
</dbReference>
<dbReference type="SUPFAM" id="SSF53098">
    <property type="entry name" value="Ribonuclease H-like"/>
    <property type="match status" value="1"/>
</dbReference>
<proteinExistence type="predicted"/>
<dbReference type="AlphaFoldDB" id="A0A0C2MA93"/>